<dbReference type="Pfam" id="PF02687">
    <property type="entry name" value="FtsX"/>
    <property type="match status" value="2"/>
</dbReference>
<feature type="transmembrane region" description="Helical" evidence="6">
    <location>
        <begin position="425"/>
        <end position="445"/>
    </location>
</feature>
<feature type="domain" description="MacB-like periplasmic core" evidence="8">
    <location>
        <begin position="433"/>
        <end position="624"/>
    </location>
</feature>
<feature type="transmembrane region" description="Helical" evidence="6">
    <location>
        <begin position="331"/>
        <end position="358"/>
    </location>
</feature>
<gene>
    <name evidence="9" type="ORF">CLV32_3288</name>
</gene>
<name>A0A4R6IHL4_9SPHI</name>
<evidence type="ECO:0000256" key="3">
    <source>
        <dbReference type="ARBA" id="ARBA00022692"/>
    </source>
</evidence>
<dbReference type="Pfam" id="PF12704">
    <property type="entry name" value="MacB_PCD"/>
    <property type="match status" value="2"/>
</dbReference>
<dbReference type="PANTHER" id="PTHR30572:SF18">
    <property type="entry name" value="ABC-TYPE MACROLIDE FAMILY EXPORT SYSTEM PERMEASE COMPONENT 2"/>
    <property type="match status" value="1"/>
</dbReference>
<keyword evidence="3 6" id="KW-0812">Transmembrane</keyword>
<feature type="domain" description="ABC3 transporter permease C-terminal" evidence="7">
    <location>
        <begin position="290"/>
        <end position="405"/>
    </location>
</feature>
<keyword evidence="10" id="KW-1185">Reference proteome</keyword>
<dbReference type="RefSeq" id="WP_133557329.1">
    <property type="nucleotide sequence ID" value="NZ_SNWM01000004.1"/>
</dbReference>
<accession>A0A4R6IHL4</accession>
<dbReference type="InterPro" id="IPR050250">
    <property type="entry name" value="Macrolide_Exporter_MacB"/>
</dbReference>
<dbReference type="EMBL" id="SNWM01000004">
    <property type="protein sequence ID" value="TDO20655.1"/>
    <property type="molecule type" value="Genomic_DNA"/>
</dbReference>
<feature type="domain" description="MacB-like periplasmic core" evidence="8">
    <location>
        <begin position="21"/>
        <end position="246"/>
    </location>
</feature>
<dbReference type="OrthoDB" id="1451596at2"/>
<feature type="transmembrane region" description="Helical" evidence="6">
    <location>
        <begin position="755"/>
        <end position="777"/>
    </location>
</feature>
<dbReference type="GO" id="GO:0005886">
    <property type="term" value="C:plasma membrane"/>
    <property type="evidence" value="ECO:0007669"/>
    <property type="project" value="UniProtKB-SubCell"/>
</dbReference>
<feature type="transmembrane region" description="Helical" evidence="6">
    <location>
        <begin position="20"/>
        <end position="41"/>
    </location>
</feature>
<dbReference type="InterPro" id="IPR025857">
    <property type="entry name" value="MacB_PCD"/>
</dbReference>
<dbReference type="PANTHER" id="PTHR30572">
    <property type="entry name" value="MEMBRANE COMPONENT OF TRANSPORTER-RELATED"/>
    <property type="match status" value="1"/>
</dbReference>
<dbReference type="Proteomes" id="UP000295499">
    <property type="component" value="Unassembled WGS sequence"/>
</dbReference>
<feature type="transmembrane region" description="Helical" evidence="6">
    <location>
        <begin position="720"/>
        <end position="743"/>
    </location>
</feature>
<evidence type="ECO:0000256" key="6">
    <source>
        <dbReference type="SAM" id="Phobius"/>
    </source>
</evidence>
<evidence type="ECO:0000256" key="5">
    <source>
        <dbReference type="ARBA" id="ARBA00023136"/>
    </source>
</evidence>
<dbReference type="InterPro" id="IPR003838">
    <property type="entry name" value="ABC3_permease_C"/>
</dbReference>
<comment type="subcellular location">
    <subcellularLocation>
        <location evidence="1">Cell membrane</location>
        <topology evidence="1">Multi-pass membrane protein</topology>
    </subcellularLocation>
</comment>
<organism evidence="9 10">
    <name type="scientific">Pedobacter duraquae</name>
    <dbReference type="NCBI Taxonomy" id="425511"/>
    <lineage>
        <taxon>Bacteria</taxon>
        <taxon>Pseudomonadati</taxon>
        <taxon>Bacteroidota</taxon>
        <taxon>Sphingobacteriia</taxon>
        <taxon>Sphingobacteriales</taxon>
        <taxon>Sphingobacteriaceae</taxon>
        <taxon>Pedobacter</taxon>
    </lineage>
</organism>
<keyword evidence="5 6" id="KW-0472">Membrane</keyword>
<evidence type="ECO:0000259" key="7">
    <source>
        <dbReference type="Pfam" id="PF02687"/>
    </source>
</evidence>
<evidence type="ECO:0000256" key="2">
    <source>
        <dbReference type="ARBA" id="ARBA00022475"/>
    </source>
</evidence>
<comment type="caution">
    <text evidence="9">The sequence shown here is derived from an EMBL/GenBank/DDBJ whole genome shotgun (WGS) entry which is preliminary data.</text>
</comment>
<keyword evidence="2" id="KW-1003">Cell membrane</keyword>
<feature type="domain" description="ABC3 transporter permease C-terminal" evidence="7">
    <location>
        <begin position="672"/>
        <end position="784"/>
    </location>
</feature>
<evidence type="ECO:0000313" key="10">
    <source>
        <dbReference type="Proteomes" id="UP000295499"/>
    </source>
</evidence>
<proteinExistence type="predicted"/>
<dbReference type="AlphaFoldDB" id="A0A4R6IHL4"/>
<evidence type="ECO:0000256" key="4">
    <source>
        <dbReference type="ARBA" id="ARBA00022989"/>
    </source>
</evidence>
<evidence type="ECO:0000256" key="1">
    <source>
        <dbReference type="ARBA" id="ARBA00004651"/>
    </source>
</evidence>
<feature type="transmembrane region" description="Helical" evidence="6">
    <location>
        <begin position="671"/>
        <end position="692"/>
    </location>
</feature>
<protein>
    <submittedName>
        <fullName evidence="9">FtsX-like permease family protein</fullName>
    </submittedName>
</protein>
<sequence length="791" mass="88653">MFQHHLLLAYRNFKRYKSSFFINLIGLSAGLCCTIIIYLWVNDELQMDRFHQYDSRLYQIMENEKLADGIVTAESTSGLLATTLASEMPEVEYGLTASPTYWLAQSKASVKDGTGIGAAGKFASADFFKVFSYPLLSGNTNEVLKGRNGIVISESLAKKLFHSTEVLGKEMVWRNPELQNINHCLVTGVFKDIPANSSDHFDFLVTPEYILGPNANYAKWGNRGPSAYIVLKEGTDPKVFESKIKDFLKNKGEQYRTLFMRPFHDGYLYGKYENGKQTGGRIDYVALFSLIAVFILLIACINFMNLSTAKASRRMKEVGIKKVMGVRRGSLIVQYLSESTVLAILALFVAMLFAELFLPAFNRLTDKDLAVHFDWRLILGLSTITLFTGLVAGSYPAFYISGFNPAAALKGKISNSITEVWTRKGLVVFQFTLSIVLIVSVFVIYKQIEFVQTKNLGFKRDHVINIDVQGKINGNSAPFIDELKKIPGVVHVSGMDRSFLGEFGSTVGAFNWEGRDPKEVIKFQHAGINDDLVETLGMQMVAGRSFSARFGADSTKIMINESGIRAMRLKNPVGKIFNLWGQDYQIVGIVKDFNFESIQQSVKPLFFYYAPKKSTRILVRIAAGEEKATIGLIRNFYTQYNPGFSFEYRFLDQDFQAQYTAENRVAVLSKYFAGLAIVISCLGLFGLAAFTAERKQKEIGIRKVLGATEMNIIYVLSKEFIMPVVLSVVIALPLSYLMARYWLDGYAYRISLQAWYFAAAALLSLCISWLTVGLQAFQAARVNPIVSLKSE</sequence>
<feature type="transmembrane region" description="Helical" evidence="6">
    <location>
        <begin position="378"/>
        <end position="404"/>
    </location>
</feature>
<feature type="transmembrane region" description="Helical" evidence="6">
    <location>
        <begin position="284"/>
        <end position="306"/>
    </location>
</feature>
<dbReference type="GO" id="GO:0022857">
    <property type="term" value="F:transmembrane transporter activity"/>
    <property type="evidence" value="ECO:0007669"/>
    <property type="project" value="TreeGrafter"/>
</dbReference>
<keyword evidence="4 6" id="KW-1133">Transmembrane helix</keyword>
<reference evidence="9 10" key="1">
    <citation type="submission" date="2019-03" db="EMBL/GenBank/DDBJ databases">
        <title>Genomic Encyclopedia of Archaeal and Bacterial Type Strains, Phase II (KMG-II): from individual species to whole genera.</title>
        <authorList>
            <person name="Goeker M."/>
        </authorList>
    </citation>
    <scope>NUCLEOTIDE SEQUENCE [LARGE SCALE GENOMIC DNA]</scope>
    <source>
        <strain evidence="9 10">DSM 19034</strain>
    </source>
</reference>
<evidence type="ECO:0000313" key="9">
    <source>
        <dbReference type="EMBL" id="TDO20655.1"/>
    </source>
</evidence>
<evidence type="ECO:0000259" key="8">
    <source>
        <dbReference type="Pfam" id="PF12704"/>
    </source>
</evidence>